<keyword evidence="1" id="KW-0812">Transmembrane</keyword>
<dbReference type="EMBL" id="AWWV01010861">
    <property type="protein sequence ID" value="OMO76649.1"/>
    <property type="molecule type" value="Genomic_DNA"/>
</dbReference>
<dbReference type="AlphaFoldDB" id="A0A1R3I270"/>
<feature type="transmembrane region" description="Helical" evidence="1">
    <location>
        <begin position="74"/>
        <end position="93"/>
    </location>
</feature>
<sequence>MARFRHHCIVLAAEFFCFIVMFKTADGSRLMPPESGPYAAYPPDTIFENAAKGPVIRAIRKHYSYKKAQAGGDVILGGFVMALVVGVVCYIRLTRKSQKPHA</sequence>
<proteinExistence type="predicted"/>
<accession>A0A1R3I270</accession>
<evidence type="ECO:0000256" key="1">
    <source>
        <dbReference type="SAM" id="Phobius"/>
    </source>
</evidence>
<name>A0A1R3I270_COCAP</name>
<organism evidence="2 3">
    <name type="scientific">Corchorus capsularis</name>
    <name type="common">Jute</name>
    <dbReference type="NCBI Taxonomy" id="210143"/>
    <lineage>
        <taxon>Eukaryota</taxon>
        <taxon>Viridiplantae</taxon>
        <taxon>Streptophyta</taxon>
        <taxon>Embryophyta</taxon>
        <taxon>Tracheophyta</taxon>
        <taxon>Spermatophyta</taxon>
        <taxon>Magnoliopsida</taxon>
        <taxon>eudicotyledons</taxon>
        <taxon>Gunneridae</taxon>
        <taxon>Pentapetalae</taxon>
        <taxon>rosids</taxon>
        <taxon>malvids</taxon>
        <taxon>Malvales</taxon>
        <taxon>Malvaceae</taxon>
        <taxon>Grewioideae</taxon>
        <taxon>Apeibeae</taxon>
        <taxon>Corchorus</taxon>
    </lineage>
</organism>
<dbReference type="OrthoDB" id="686454at2759"/>
<gene>
    <name evidence="2" type="ORF">CCACVL1_15507</name>
</gene>
<evidence type="ECO:0000313" key="2">
    <source>
        <dbReference type="EMBL" id="OMO76649.1"/>
    </source>
</evidence>
<keyword evidence="1" id="KW-1133">Transmembrane helix</keyword>
<feature type="transmembrane region" description="Helical" evidence="1">
    <location>
        <begin position="7"/>
        <end position="25"/>
    </location>
</feature>
<keyword evidence="1" id="KW-0472">Membrane</keyword>
<dbReference type="PANTHER" id="PTHR34558">
    <property type="entry name" value="EXPRESSED PROTEIN"/>
    <property type="match status" value="1"/>
</dbReference>
<dbReference type="PANTHER" id="PTHR34558:SF16">
    <property type="match status" value="1"/>
</dbReference>
<dbReference type="Gramene" id="OMO76649">
    <property type="protein sequence ID" value="OMO76649"/>
    <property type="gene ID" value="CCACVL1_15507"/>
</dbReference>
<dbReference type="Proteomes" id="UP000188268">
    <property type="component" value="Unassembled WGS sequence"/>
</dbReference>
<comment type="caution">
    <text evidence="2">The sequence shown here is derived from an EMBL/GenBank/DDBJ whole genome shotgun (WGS) entry which is preliminary data.</text>
</comment>
<keyword evidence="3" id="KW-1185">Reference proteome</keyword>
<reference evidence="2 3" key="1">
    <citation type="submission" date="2013-09" db="EMBL/GenBank/DDBJ databases">
        <title>Corchorus capsularis genome sequencing.</title>
        <authorList>
            <person name="Alam M."/>
            <person name="Haque M.S."/>
            <person name="Islam M.S."/>
            <person name="Emdad E.M."/>
            <person name="Islam M.M."/>
            <person name="Ahmed B."/>
            <person name="Halim A."/>
            <person name="Hossen Q.M.M."/>
            <person name="Hossain M.Z."/>
            <person name="Ahmed R."/>
            <person name="Khan M.M."/>
            <person name="Islam R."/>
            <person name="Rashid M.M."/>
            <person name="Khan S.A."/>
            <person name="Rahman M.S."/>
            <person name="Alam M."/>
        </authorList>
    </citation>
    <scope>NUCLEOTIDE SEQUENCE [LARGE SCALE GENOMIC DNA]</scope>
    <source>
        <strain evidence="3">cv. CVL-1</strain>
        <tissue evidence="2">Whole seedling</tissue>
    </source>
</reference>
<evidence type="ECO:0000313" key="3">
    <source>
        <dbReference type="Proteomes" id="UP000188268"/>
    </source>
</evidence>
<protein>
    <submittedName>
        <fullName evidence="2">Uncharacterized protein</fullName>
    </submittedName>
</protein>